<dbReference type="Proteomes" id="UP001057520">
    <property type="component" value="Chromosome"/>
</dbReference>
<proteinExistence type="predicted"/>
<name>A0ABY4ZUV2_9CAUL</name>
<evidence type="ECO:0000313" key="2">
    <source>
        <dbReference type="Proteomes" id="UP001057520"/>
    </source>
</evidence>
<accession>A0ABY4ZUV2</accession>
<reference evidence="1 2" key="1">
    <citation type="submission" date="2022-04" db="EMBL/GenBank/DDBJ databases">
        <title>Genome sequence of soybean root-associated Caulobacter segnis RL271.</title>
        <authorList>
            <person name="Longley R."/>
            <person name="Bonito G."/>
            <person name="Trigodet F."/>
            <person name="Crosson S."/>
            <person name="Fiebig A."/>
        </authorList>
    </citation>
    <scope>NUCLEOTIDE SEQUENCE [LARGE SCALE GENOMIC DNA]</scope>
    <source>
        <strain evidence="1 2">RL271</strain>
    </source>
</reference>
<dbReference type="EMBL" id="CP096040">
    <property type="protein sequence ID" value="USQ96511.1"/>
    <property type="molecule type" value="Genomic_DNA"/>
</dbReference>
<protein>
    <submittedName>
        <fullName evidence="1">Uncharacterized protein</fullName>
    </submittedName>
</protein>
<keyword evidence="2" id="KW-1185">Reference proteome</keyword>
<gene>
    <name evidence="1" type="ORF">MZV50_02650</name>
</gene>
<organism evidence="1 2">
    <name type="scientific">Caulobacter segnis</name>
    <dbReference type="NCBI Taxonomy" id="88688"/>
    <lineage>
        <taxon>Bacteria</taxon>
        <taxon>Pseudomonadati</taxon>
        <taxon>Pseudomonadota</taxon>
        <taxon>Alphaproteobacteria</taxon>
        <taxon>Caulobacterales</taxon>
        <taxon>Caulobacteraceae</taxon>
        <taxon>Caulobacter</taxon>
    </lineage>
</organism>
<evidence type="ECO:0000313" key="1">
    <source>
        <dbReference type="EMBL" id="USQ96511.1"/>
    </source>
</evidence>
<sequence length="72" mass="8281">MAHRSKRQPQPLADLYDYLFDRPGELPARELPPVSITITDDWPEFVPVTDQEVRVIEAFFADVLDELFGPIP</sequence>